<evidence type="ECO:0000256" key="2">
    <source>
        <dbReference type="ARBA" id="ARBA00001946"/>
    </source>
</evidence>
<feature type="compositionally biased region" description="Basic and acidic residues" evidence="6">
    <location>
        <begin position="159"/>
        <end position="168"/>
    </location>
</feature>
<dbReference type="InterPro" id="IPR031315">
    <property type="entry name" value="LNS2/PITP"/>
</dbReference>
<dbReference type="InterPro" id="IPR026058">
    <property type="entry name" value="LIPIN"/>
</dbReference>
<evidence type="ECO:0000259" key="7">
    <source>
        <dbReference type="SMART" id="SM00775"/>
    </source>
</evidence>
<keyword evidence="5" id="KW-0378">Hydrolase</keyword>
<dbReference type="GO" id="GO:0019432">
    <property type="term" value="P:triglyceride biosynthetic process"/>
    <property type="evidence" value="ECO:0007669"/>
    <property type="project" value="TreeGrafter"/>
</dbReference>
<evidence type="ECO:0000256" key="5">
    <source>
        <dbReference type="ARBA" id="ARBA00022801"/>
    </source>
</evidence>
<comment type="similarity">
    <text evidence="3">Belongs to the lipin family.</text>
</comment>
<feature type="region of interest" description="Disordered" evidence="6">
    <location>
        <begin position="122"/>
        <end position="173"/>
    </location>
</feature>
<comment type="cofactor">
    <cofactor evidence="2">
        <name>Mg(2+)</name>
        <dbReference type="ChEBI" id="CHEBI:18420"/>
    </cofactor>
</comment>
<protein>
    <recommendedName>
        <fullName evidence="4">phosphatidate phosphatase</fullName>
        <ecNumber evidence="4">3.1.3.4</ecNumber>
    </recommendedName>
</protein>
<feature type="compositionally biased region" description="Basic and acidic residues" evidence="6">
    <location>
        <begin position="599"/>
        <end position="608"/>
    </location>
</feature>
<dbReference type="AlphaFoldDB" id="A0A8C4F0P2"/>
<feature type="domain" description="LNS2/PITP" evidence="7">
    <location>
        <begin position="679"/>
        <end position="835"/>
    </location>
</feature>
<dbReference type="InterPro" id="IPR036412">
    <property type="entry name" value="HAD-like_sf"/>
</dbReference>
<dbReference type="GO" id="GO:0009062">
    <property type="term" value="P:fatty acid catabolic process"/>
    <property type="evidence" value="ECO:0007669"/>
    <property type="project" value="TreeGrafter"/>
</dbReference>
<dbReference type="SUPFAM" id="SSF56784">
    <property type="entry name" value="HAD-like"/>
    <property type="match status" value="1"/>
</dbReference>
<evidence type="ECO:0000256" key="3">
    <source>
        <dbReference type="ARBA" id="ARBA00005476"/>
    </source>
</evidence>
<feature type="region of interest" description="Disordered" evidence="6">
    <location>
        <begin position="599"/>
        <end position="623"/>
    </location>
</feature>
<name>A0A8C4F0P2_DICLA</name>
<dbReference type="Pfam" id="PF08235">
    <property type="entry name" value="LNS2"/>
    <property type="match status" value="1"/>
</dbReference>
<dbReference type="Ensembl" id="ENSDLAT00005027639.2">
    <property type="protein sequence ID" value="ENSDLAP00005025868.2"/>
    <property type="gene ID" value="ENSDLAG00005010265.2"/>
</dbReference>
<proteinExistence type="inferred from homology"/>
<dbReference type="PANTHER" id="PTHR12181">
    <property type="entry name" value="LIPIN"/>
    <property type="match status" value="1"/>
</dbReference>
<feature type="region of interest" description="Disordered" evidence="6">
    <location>
        <begin position="247"/>
        <end position="273"/>
    </location>
</feature>
<dbReference type="Proteomes" id="UP000694389">
    <property type="component" value="Unassembled WGS sequence"/>
</dbReference>
<feature type="compositionally biased region" description="Polar residues" evidence="6">
    <location>
        <begin position="247"/>
        <end position="257"/>
    </location>
</feature>
<evidence type="ECO:0000256" key="6">
    <source>
        <dbReference type="SAM" id="MobiDB-lite"/>
    </source>
</evidence>
<dbReference type="GO" id="GO:0005741">
    <property type="term" value="C:mitochondrial outer membrane"/>
    <property type="evidence" value="ECO:0007669"/>
    <property type="project" value="TreeGrafter"/>
</dbReference>
<dbReference type="InterPro" id="IPR013209">
    <property type="entry name" value="LNS2"/>
</dbReference>
<evidence type="ECO:0000256" key="1">
    <source>
        <dbReference type="ARBA" id="ARBA00001180"/>
    </source>
</evidence>
<evidence type="ECO:0000313" key="9">
    <source>
        <dbReference type="Proteomes" id="UP000694389"/>
    </source>
</evidence>
<evidence type="ECO:0000313" key="8">
    <source>
        <dbReference type="Ensembl" id="ENSDLAP00005025868.2"/>
    </source>
</evidence>
<reference evidence="8" key="2">
    <citation type="submission" date="2025-09" db="UniProtKB">
        <authorList>
            <consortium name="Ensembl"/>
        </authorList>
    </citation>
    <scope>IDENTIFICATION</scope>
</reference>
<dbReference type="GO" id="GO:0008195">
    <property type="term" value="F:phosphatidate phosphatase activity"/>
    <property type="evidence" value="ECO:0007669"/>
    <property type="project" value="UniProtKB-EC"/>
</dbReference>
<feature type="compositionally biased region" description="Low complexity" evidence="6">
    <location>
        <begin position="122"/>
        <end position="140"/>
    </location>
</feature>
<dbReference type="Pfam" id="PF16876">
    <property type="entry name" value="Lipin_mid"/>
    <property type="match status" value="1"/>
</dbReference>
<dbReference type="GO" id="GO:0005634">
    <property type="term" value="C:nucleus"/>
    <property type="evidence" value="ECO:0007669"/>
    <property type="project" value="TreeGrafter"/>
</dbReference>
<dbReference type="GeneTree" id="ENSGT00940000157219"/>
<dbReference type="GO" id="GO:0032869">
    <property type="term" value="P:cellular response to insulin stimulus"/>
    <property type="evidence" value="ECO:0007669"/>
    <property type="project" value="TreeGrafter"/>
</dbReference>
<accession>A0A8C4F0P2</accession>
<dbReference type="PANTHER" id="PTHR12181:SF10">
    <property type="entry name" value="PHOSPHATIDATE PHOSPHATASE LPIN1"/>
    <property type="match status" value="1"/>
</dbReference>
<organism evidence="8 9">
    <name type="scientific">Dicentrarchus labrax</name>
    <name type="common">European seabass</name>
    <name type="synonym">Morone labrax</name>
    <dbReference type="NCBI Taxonomy" id="13489"/>
    <lineage>
        <taxon>Eukaryota</taxon>
        <taxon>Metazoa</taxon>
        <taxon>Chordata</taxon>
        <taxon>Craniata</taxon>
        <taxon>Vertebrata</taxon>
        <taxon>Euteleostomi</taxon>
        <taxon>Actinopterygii</taxon>
        <taxon>Neopterygii</taxon>
        <taxon>Teleostei</taxon>
        <taxon>Neoteleostei</taxon>
        <taxon>Acanthomorphata</taxon>
        <taxon>Eupercaria</taxon>
        <taxon>Moronidae</taxon>
        <taxon>Dicentrarchus</taxon>
    </lineage>
</organism>
<reference evidence="8" key="1">
    <citation type="submission" date="2025-08" db="UniProtKB">
        <authorList>
            <consortium name="Ensembl"/>
        </authorList>
    </citation>
    <scope>IDENTIFICATION</scope>
</reference>
<gene>
    <name evidence="8" type="primary">lpin1b</name>
</gene>
<comment type="catalytic activity">
    <reaction evidence="1">
        <text>a 1,2-diacyl-sn-glycero-3-phosphate + H2O = a 1,2-diacyl-sn-glycerol + phosphate</text>
        <dbReference type="Rhea" id="RHEA:27429"/>
        <dbReference type="ChEBI" id="CHEBI:15377"/>
        <dbReference type="ChEBI" id="CHEBI:17815"/>
        <dbReference type="ChEBI" id="CHEBI:43474"/>
        <dbReference type="ChEBI" id="CHEBI:58608"/>
        <dbReference type="EC" id="3.1.3.4"/>
    </reaction>
    <physiologicalReaction direction="left-to-right" evidence="1">
        <dbReference type="Rhea" id="RHEA:27430"/>
    </physiologicalReaction>
</comment>
<keyword evidence="9" id="KW-1185">Reference proteome</keyword>
<dbReference type="SMART" id="SM00775">
    <property type="entry name" value="LNS2"/>
    <property type="match status" value="1"/>
</dbReference>
<evidence type="ECO:0000256" key="4">
    <source>
        <dbReference type="ARBA" id="ARBA00012638"/>
    </source>
</evidence>
<feature type="compositionally biased region" description="Polar residues" evidence="6">
    <location>
        <begin position="610"/>
        <end position="620"/>
    </location>
</feature>
<dbReference type="GO" id="GO:0045944">
    <property type="term" value="P:positive regulation of transcription by RNA polymerase II"/>
    <property type="evidence" value="ECO:0007669"/>
    <property type="project" value="TreeGrafter"/>
</dbReference>
<dbReference type="InterPro" id="IPR007651">
    <property type="entry name" value="Lipin_N"/>
</dbReference>
<feature type="compositionally biased region" description="Basic residues" evidence="6">
    <location>
        <begin position="148"/>
        <end position="158"/>
    </location>
</feature>
<feature type="region of interest" description="Disordered" evidence="6">
    <location>
        <begin position="422"/>
        <end position="441"/>
    </location>
</feature>
<dbReference type="EC" id="3.1.3.4" evidence="4"/>
<dbReference type="GO" id="GO:0003713">
    <property type="term" value="F:transcription coactivator activity"/>
    <property type="evidence" value="ECO:0007669"/>
    <property type="project" value="TreeGrafter"/>
</dbReference>
<dbReference type="InterPro" id="IPR031703">
    <property type="entry name" value="Lipin_mid"/>
</dbReference>
<dbReference type="Pfam" id="PF04571">
    <property type="entry name" value="Lipin_N"/>
    <property type="match status" value="1"/>
</dbReference>
<sequence length="900" mass="99576">MNYVGQLAGQVFVQVKELYRGLNPATLSGCIDVIVVRQPDGSLQCSPFHVRFGKMGVLRSREKVVDMEINGEPVDLHMKLGDNGEAFFVQETENDQEVVPSYLATSPILSDGAFMMSSSLMGKKSSGGPPIQTLGSTGSTGETGGVMMKKRRKRRRKARADSVRREESGDYSEGEDMFTIDISSDEGTEMESNRQPAALSNRLVSTLVQMESGALFRGASFTHMMKIYMLLFRRNIALIVILYSSLSPGNSRPTSPKSDSELMTKPSDADNQNPAIHWAWGELPQAATVTKVSTPSFLPVKSEPPPVFPVSIPVSESTHFRVITHETSSEQCGPCSEISALRLLMTVEHAEETAGMESESVRMESQTVSAETQVTTWSCCSVADKRSRHLGSDGVYLDDITELEPEVAALYFPKSDGGAAVRSVSDPGLHSTSLSPQLVSSGGDSGVDSYCDPMGDLPSITISLCGGLTDNREITKEQFHEKMISYQQFAENPSIIDDPNLVVKIGSKYYNWNTAAPLMLAMQAFQKPLPKFSCLSYIHSALEFLLCCLTVENIMKEKMPKKGGRWWFSWRGRNSSTKSVISPAYLTLGLLLTLHKEESSSSDEDHRATKQSSSTVQSEPGLTLGGVSYKKTLRLTSEQLLSLQLQDGPNDAVFSVTTQYQGTCRCQGTIYLWNWDDKIIISDIDGTITRSDTLGHILPTLGKDWTHQGIAHLYHKVSQNGYKFLYCSARAIGMADMTRGYLHWVNERGTMLPMGPVLLSPSSLFSALHREVIEKKPEKFKVECLNDIKNLFYPNKQPFYAAFGNRPTDVYSYKEVGVPLNRIFTVNPKGELVQEHAKTNISSYVRLGEVVDHVFPLKMRASSSDFPCSDTFSHFTYWRQQLPRVEHQGTTPPQTPSPGS</sequence>